<gene>
    <name evidence="1" type="ORF">MPLDJ20_200093</name>
</gene>
<sequence length="63" mass="7269">MPDCKRLHIADWAVRLDVNRFPVNALRWLELPIAWRIVCGVSVSRQAGARREIGWQDIADRDG</sequence>
<accession>A0A090F1D4</accession>
<reference evidence="1 2" key="1">
    <citation type="submission" date="2014-08" db="EMBL/GenBank/DDBJ databases">
        <authorList>
            <person name="Moulin Lionel"/>
        </authorList>
    </citation>
    <scope>NUCLEOTIDE SEQUENCE [LARGE SCALE GENOMIC DNA]</scope>
</reference>
<dbReference type="EMBL" id="CCNB01000013">
    <property type="protein sequence ID" value="CDX37531.1"/>
    <property type="molecule type" value="Genomic_DNA"/>
</dbReference>
<protein>
    <submittedName>
        <fullName evidence="1">Uncharacterized protein</fullName>
    </submittedName>
</protein>
<name>A0A090F1D4_MESPL</name>
<evidence type="ECO:0000313" key="1">
    <source>
        <dbReference type="EMBL" id="CDX37531.1"/>
    </source>
</evidence>
<dbReference type="Proteomes" id="UP000046373">
    <property type="component" value="Unassembled WGS sequence"/>
</dbReference>
<proteinExistence type="predicted"/>
<organism evidence="1 2">
    <name type="scientific">Mesorhizobium plurifarium</name>
    <dbReference type="NCBI Taxonomy" id="69974"/>
    <lineage>
        <taxon>Bacteria</taxon>
        <taxon>Pseudomonadati</taxon>
        <taxon>Pseudomonadota</taxon>
        <taxon>Alphaproteobacteria</taxon>
        <taxon>Hyphomicrobiales</taxon>
        <taxon>Phyllobacteriaceae</taxon>
        <taxon>Mesorhizobium</taxon>
    </lineage>
</organism>
<dbReference type="AlphaFoldDB" id="A0A090F1D4"/>
<evidence type="ECO:0000313" key="2">
    <source>
        <dbReference type="Proteomes" id="UP000046373"/>
    </source>
</evidence>